<accession>A0ABW0AB03</accession>
<evidence type="ECO:0000313" key="2">
    <source>
        <dbReference type="Proteomes" id="UP001596160"/>
    </source>
</evidence>
<name>A0ABW0AB03_9ACTN</name>
<sequence>MISSHQCRAVAAVPTAATATGPVDQEGKTMWRRQQNHPEEAARAEGVHAASALAVHLQNGGRLEPIQAADVPLAEGETALADVWCSAARFYGTDVVQPRSTGYFEDHPSFGRQWVPNPHEARRRREAEAAAEPQWRDHTPARLVLTSTGVRLRPTGSPAWMPFDHCLLSGLTAGPGELVLSYSVCAPLLIAGPAAPWLGVAIEHLRRAV</sequence>
<organism evidence="1 2">
    <name type="scientific">Streptomyces amakusaensis</name>
    <dbReference type="NCBI Taxonomy" id="67271"/>
    <lineage>
        <taxon>Bacteria</taxon>
        <taxon>Bacillati</taxon>
        <taxon>Actinomycetota</taxon>
        <taxon>Actinomycetes</taxon>
        <taxon>Kitasatosporales</taxon>
        <taxon>Streptomycetaceae</taxon>
        <taxon>Streptomyces</taxon>
    </lineage>
</organism>
<gene>
    <name evidence="1" type="ORF">ACFPRH_03275</name>
</gene>
<dbReference type="Proteomes" id="UP001596160">
    <property type="component" value="Unassembled WGS sequence"/>
</dbReference>
<reference evidence="2" key="1">
    <citation type="journal article" date="2019" name="Int. J. Syst. Evol. Microbiol.">
        <title>The Global Catalogue of Microorganisms (GCM) 10K type strain sequencing project: providing services to taxonomists for standard genome sequencing and annotation.</title>
        <authorList>
            <consortium name="The Broad Institute Genomics Platform"/>
            <consortium name="The Broad Institute Genome Sequencing Center for Infectious Disease"/>
            <person name="Wu L."/>
            <person name="Ma J."/>
        </authorList>
    </citation>
    <scope>NUCLEOTIDE SEQUENCE [LARGE SCALE GENOMIC DNA]</scope>
    <source>
        <strain evidence="2">PCU 266</strain>
    </source>
</reference>
<dbReference type="EMBL" id="JBHSKP010000001">
    <property type="protein sequence ID" value="MFC5150754.1"/>
    <property type="molecule type" value="Genomic_DNA"/>
</dbReference>
<protein>
    <submittedName>
        <fullName evidence="1">Uncharacterized protein</fullName>
    </submittedName>
</protein>
<keyword evidence="2" id="KW-1185">Reference proteome</keyword>
<proteinExistence type="predicted"/>
<comment type="caution">
    <text evidence="1">The sequence shown here is derived from an EMBL/GenBank/DDBJ whole genome shotgun (WGS) entry which is preliminary data.</text>
</comment>
<evidence type="ECO:0000313" key="1">
    <source>
        <dbReference type="EMBL" id="MFC5150754.1"/>
    </source>
</evidence>
<dbReference type="RefSeq" id="WP_344477127.1">
    <property type="nucleotide sequence ID" value="NZ_BAAASB010000007.1"/>
</dbReference>